<feature type="region of interest" description="Disordered" evidence="1">
    <location>
        <begin position="441"/>
        <end position="460"/>
    </location>
</feature>
<evidence type="ECO:0008006" key="4">
    <source>
        <dbReference type="Google" id="ProtNLM"/>
    </source>
</evidence>
<dbReference type="AlphaFoldDB" id="A0ABD1Z661"/>
<dbReference type="PANTHER" id="PTHR33223:SF6">
    <property type="entry name" value="CCHC-TYPE DOMAIN-CONTAINING PROTEIN"/>
    <property type="match status" value="1"/>
</dbReference>
<dbReference type="EMBL" id="JBHFFA010000002">
    <property type="protein sequence ID" value="KAL2642879.1"/>
    <property type="molecule type" value="Genomic_DNA"/>
</dbReference>
<evidence type="ECO:0000313" key="3">
    <source>
        <dbReference type="Proteomes" id="UP001605036"/>
    </source>
</evidence>
<accession>A0ABD1Z661</accession>
<dbReference type="PANTHER" id="PTHR33223">
    <property type="entry name" value="CCHC-TYPE DOMAIN-CONTAINING PROTEIN"/>
    <property type="match status" value="1"/>
</dbReference>
<reference evidence="2 3" key="1">
    <citation type="submission" date="2024-09" db="EMBL/GenBank/DDBJ databases">
        <title>Chromosome-scale assembly of Riccia fluitans.</title>
        <authorList>
            <person name="Paukszto L."/>
            <person name="Sawicki J."/>
            <person name="Karawczyk K."/>
            <person name="Piernik-Szablinska J."/>
            <person name="Szczecinska M."/>
            <person name="Mazdziarz M."/>
        </authorList>
    </citation>
    <scope>NUCLEOTIDE SEQUENCE [LARGE SCALE GENOMIC DNA]</scope>
    <source>
        <strain evidence="2">Rf_01</strain>
        <tissue evidence="2">Aerial parts of the thallus</tissue>
    </source>
</reference>
<protein>
    <recommendedName>
        <fullName evidence="4">Retrotransposon gag domain-containing protein</fullName>
    </recommendedName>
</protein>
<evidence type="ECO:0000313" key="2">
    <source>
        <dbReference type="EMBL" id="KAL2642879.1"/>
    </source>
</evidence>
<feature type="region of interest" description="Disordered" evidence="1">
    <location>
        <begin position="255"/>
        <end position="370"/>
    </location>
</feature>
<evidence type="ECO:0000256" key="1">
    <source>
        <dbReference type="SAM" id="MobiDB-lite"/>
    </source>
</evidence>
<feature type="region of interest" description="Disordered" evidence="1">
    <location>
        <begin position="1"/>
        <end position="33"/>
    </location>
</feature>
<sequence length="571" mass="63227">MTSAGSGLPAMTFSTVPTPLPTIGGGGGGGSGGGGFGPISLPVPRQDFTQAVNAARSVNRFKGDGATKPDHHLKNFEAVMQAAGILDQALWIIVFKTTLVDEATSFTDDLDEEGVTKWPELKDKFITRYRGAINPVMVMDNLAKVQHKKGEPVLAYINRFRTEAKWLPPEEANSPMVASLFLRNMQPTHVTPAVCSSSQGTAPWYNWTRVRSSKSNLIGRESRRSVLLLCHKSGHTFHQGCLEYAQKFVGYRTQRGQGGQNGNGVRRPAPGCKALTPVLEDSEEYQSTGSPEDDEKDVGDTPEVKVNSPRMENTAAPPRNRGRSRKDKAGPIRGNVWAEREKETQQFAQQIEDQQAEEEAPKSSMEPTGTFLQPESVQEQASFAGQTKQEWVVVEVDRVHEIIFRQIKDAKILLTINEITTLSPVSKEFIVSRLAGENWFRSNDRSRPHPGLNQQEQSRALAARRLQHPRKGHRYRVGVNVDVMSNQINGPDFVSTFTSNDKARSPWPMKTLVVGQSLTWGGKASDSVAQVQQAQSMEWDFVGGFTDEDENQFIDNQPYIVRLRKPSISDG</sequence>
<gene>
    <name evidence="2" type="ORF">R1flu_010466</name>
</gene>
<keyword evidence="3" id="KW-1185">Reference proteome</keyword>
<name>A0ABD1Z661_9MARC</name>
<proteinExistence type="predicted"/>
<organism evidence="2 3">
    <name type="scientific">Riccia fluitans</name>
    <dbReference type="NCBI Taxonomy" id="41844"/>
    <lineage>
        <taxon>Eukaryota</taxon>
        <taxon>Viridiplantae</taxon>
        <taxon>Streptophyta</taxon>
        <taxon>Embryophyta</taxon>
        <taxon>Marchantiophyta</taxon>
        <taxon>Marchantiopsida</taxon>
        <taxon>Marchantiidae</taxon>
        <taxon>Marchantiales</taxon>
        <taxon>Ricciaceae</taxon>
        <taxon>Riccia</taxon>
    </lineage>
</organism>
<comment type="caution">
    <text evidence="2">The sequence shown here is derived from an EMBL/GenBank/DDBJ whole genome shotgun (WGS) entry which is preliminary data.</text>
</comment>
<dbReference type="Proteomes" id="UP001605036">
    <property type="component" value="Unassembled WGS sequence"/>
</dbReference>
<feature type="compositionally biased region" description="Gly residues" evidence="1">
    <location>
        <begin position="23"/>
        <end position="33"/>
    </location>
</feature>